<gene>
    <name evidence="1" type="ORF">bsdcttw_08930</name>
</gene>
<proteinExistence type="predicted"/>
<dbReference type="KEGG" id="acht:bsdcttw_08930"/>
<reference evidence="1 2" key="1">
    <citation type="submission" date="2020-08" db="EMBL/GenBank/DDBJ databases">
        <title>Draft genome sequencing of an Anaerocolumna strain isolated from anoxic soil subjected to BSD treatment.</title>
        <authorList>
            <person name="Uek A."/>
            <person name="Tonouchi A."/>
        </authorList>
    </citation>
    <scope>NUCLEOTIDE SEQUENCE [LARGE SCALE GENOMIC DNA]</scope>
    <source>
        <strain evidence="1 2">CTTW</strain>
    </source>
</reference>
<reference evidence="1 2" key="2">
    <citation type="submission" date="2020-08" db="EMBL/GenBank/DDBJ databases">
        <authorList>
            <person name="Ueki A."/>
            <person name="Tonouchi A."/>
        </authorList>
    </citation>
    <scope>NUCLEOTIDE SEQUENCE [LARGE SCALE GENOMIC DNA]</scope>
    <source>
        <strain evidence="1 2">CTTW</strain>
    </source>
</reference>
<evidence type="ECO:0000313" key="1">
    <source>
        <dbReference type="EMBL" id="BCJ97852.1"/>
    </source>
</evidence>
<sequence length="228" mass="27201">MELDYLGFLCLNLLNLNQKFKSGYEEYWKNRHIKNEVEFSFQEDLVNLMVEILKGGTNYDFSTDDRVEALFEYIGQIEVLENKRAAYIYDLHRNGTVKKEREEFSNYSFADSQLLRFELNDRKKEGKFFFYNALYSDPIQETVDGVNVIITFKDIQSLKLQGCFDFEFLKGARGYADTFEKISEGKYRFAFACIANYEYFILDMTFSELTVENFEYDWDSRYNLLRVE</sequence>
<protein>
    <submittedName>
        <fullName evidence="1">Uncharacterized protein</fullName>
    </submittedName>
</protein>
<dbReference type="Proteomes" id="UP000515703">
    <property type="component" value="Chromosome"/>
</dbReference>
<accession>A0A7I8DHP6</accession>
<dbReference type="EMBL" id="AP023368">
    <property type="protein sequence ID" value="BCJ97852.1"/>
    <property type="molecule type" value="Genomic_DNA"/>
</dbReference>
<keyword evidence="2" id="KW-1185">Reference proteome</keyword>
<evidence type="ECO:0000313" key="2">
    <source>
        <dbReference type="Proteomes" id="UP000515703"/>
    </source>
</evidence>
<name>A0A7I8DHP6_9FIRM</name>
<dbReference type="AlphaFoldDB" id="A0A7I8DHP6"/>
<organism evidence="1 2">
    <name type="scientific">Anaerocolumna chitinilytica</name>
    <dbReference type="NCBI Taxonomy" id="1727145"/>
    <lineage>
        <taxon>Bacteria</taxon>
        <taxon>Bacillati</taxon>
        <taxon>Bacillota</taxon>
        <taxon>Clostridia</taxon>
        <taxon>Lachnospirales</taxon>
        <taxon>Lachnospiraceae</taxon>
        <taxon>Anaerocolumna</taxon>
    </lineage>
</organism>